<feature type="region of interest" description="Disordered" evidence="1">
    <location>
        <begin position="3549"/>
        <end position="3579"/>
    </location>
</feature>
<feature type="region of interest" description="Disordered" evidence="1">
    <location>
        <begin position="3869"/>
        <end position="4152"/>
    </location>
</feature>
<feature type="compositionally biased region" description="Low complexity" evidence="1">
    <location>
        <begin position="32"/>
        <end position="48"/>
    </location>
</feature>
<feature type="region of interest" description="Disordered" evidence="1">
    <location>
        <begin position="834"/>
        <end position="1032"/>
    </location>
</feature>
<feature type="compositionally biased region" description="Basic and acidic residues" evidence="1">
    <location>
        <begin position="1206"/>
        <end position="1222"/>
    </location>
</feature>
<feature type="compositionally biased region" description="Basic and acidic residues" evidence="1">
    <location>
        <begin position="494"/>
        <end position="614"/>
    </location>
</feature>
<feature type="region of interest" description="Disordered" evidence="1">
    <location>
        <begin position="309"/>
        <end position="395"/>
    </location>
</feature>
<feature type="compositionally biased region" description="Basic and acidic residues" evidence="1">
    <location>
        <begin position="411"/>
        <end position="452"/>
    </location>
</feature>
<feature type="compositionally biased region" description="Basic and acidic residues" evidence="1">
    <location>
        <begin position="847"/>
        <end position="858"/>
    </location>
</feature>
<feature type="compositionally biased region" description="Polar residues" evidence="1">
    <location>
        <begin position="1557"/>
        <end position="1604"/>
    </location>
</feature>
<feature type="compositionally biased region" description="Basic and acidic residues" evidence="1">
    <location>
        <begin position="368"/>
        <end position="392"/>
    </location>
</feature>
<feature type="region of interest" description="Disordered" evidence="1">
    <location>
        <begin position="1920"/>
        <end position="2151"/>
    </location>
</feature>
<feature type="region of interest" description="Disordered" evidence="1">
    <location>
        <begin position="1631"/>
        <end position="1675"/>
    </location>
</feature>
<feature type="compositionally biased region" description="Low complexity" evidence="1">
    <location>
        <begin position="3323"/>
        <end position="3332"/>
    </location>
</feature>
<feature type="region of interest" description="Disordered" evidence="1">
    <location>
        <begin position="409"/>
        <end position="784"/>
    </location>
</feature>
<feature type="compositionally biased region" description="Basic residues" evidence="1">
    <location>
        <begin position="77"/>
        <end position="92"/>
    </location>
</feature>
<feature type="region of interest" description="Disordered" evidence="1">
    <location>
        <begin position="1460"/>
        <end position="1615"/>
    </location>
</feature>
<feature type="compositionally biased region" description="Low complexity" evidence="1">
    <location>
        <begin position="3979"/>
        <end position="3992"/>
    </location>
</feature>
<feature type="compositionally biased region" description="Polar residues" evidence="1">
    <location>
        <begin position="336"/>
        <end position="346"/>
    </location>
</feature>
<proteinExistence type="predicted"/>
<feature type="compositionally biased region" description="Basic and acidic residues" evidence="1">
    <location>
        <begin position="2748"/>
        <end position="2757"/>
    </location>
</feature>
<feature type="compositionally biased region" description="Low complexity" evidence="1">
    <location>
        <begin position="773"/>
        <end position="784"/>
    </location>
</feature>
<dbReference type="OrthoDB" id="5365701at2759"/>
<feature type="compositionally biased region" description="Pro residues" evidence="1">
    <location>
        <begin position="348"/>
        <end position="365"/>
    </location>
</feature>
<comment type="caution">
    <text evidence="2">The sequence shown here is derived from an EMBL/GenBank/DDBJ whole genome shotgun (WGS) entry which is preliminary data.</text>
</comment>
<feature type="compositionally biased region" description="Basic and acidic residues" evidence="1">
    <location>
        <begin position="726"/>
        <end position="767"/>
    </location>
</feature>
<feature type="compositionally biased region" description="Basic and acidic residues" evidence="1">
    <location>
        <begin position="1"/>
        <end position="31"/>
    </location>
</feature>
<feature type="compositionally biased region" description="Basic and acidic residues" evidence="1">
    <location>
        <begin position="1469"/>
        <end position="1485"/>
    </location>
</feature>
<feature type="region of interest" description="Disordered" evidence="1">
    <location>
        <begin position="2469"/>
        <end position="2798"/>
    </location>
</feature>
<dbReference type="PANTHER" id="PTHR40641">
    <property type="entry name" value="INVOLUCRIN REPEAT PROTEIN (AFU_ORTHOLOGUE AFUA_2G08060)"/>
    <property type="match status" value="1"/>
</dbReference>
<feature type="compositionally biased region" description="Basic and acidic residues" evidence="1">
    <location>
        <begin position="927"/>
        <end position="956"/>
    </location>
</feature>
<protein>
    <recommendedName>
        <fullName evidence="4">Involucrin repeat protein</fullName>
    </recommendedName>
</protein>
<feature type="region of interest" description="Disordered" evidence="1">
    <location>
        <begin position="1705"/>
        <end position="1821"/>
    </location>
</feature>
<feature type="compositionally biased region" description="Basic and acidic residues" evidence="1">
    <location>
        <begin position="3410"/>
        <end position="3420"/>
    </location>
</feature>
<feature type="compositionally biased region" description="Low complexity" evidence="1">
    <location>
        <begin position="865"/>
        <end position="877"/>
    </location>
</feature>
<reference evidence="2 3" key="2">
    <citation type="journal article" date="2017" name="Sci. Rep.">
        <title>Ant-infecting Ophiocordyceps genomes reveal a high diversity of potential behavioral manipulation genes and a possible major role for enterotoxins.</title>
        <authorList>
            <person name="de Bekker C."/>
            <person name="Ohm R.A."/>
            <person name="Evans H.C."/>
            <person name="Brachmann A."/>
            <person name="Hughes D.P."/>
        </authorList>
    </citation>
    <scope>NUCLEOTIDE SEQUENCE [LARGE SCALE GENOMIC DNA]</scope>
    <source>
        <strain evidence="2 3">SC16a</strain>
    </source>
</reference>
<feature type="compositionally biased region" description="Basic residues" evidence="1">
    <location>
        <begin position="1377"/>
        <end position="1387"/>
    </location>
</feature>
<feature type="compositionally biased region" description="Polar residues" evidence="1">
    <location>
        <begin position="907"/>
        <end position="926"/>
    </location>
</feature>
<feature type="compositionally biased region" description="Basic residues" evidence="1">
    <location>
        <begin position="2051"/>
        <end position="2065"/>
    </location>
</feature>
<feature type="compositionally biased region" description="Basic and acidic residues" evidence="1">
    <location>
        <begin position="3911"/>
        <end position="3927"/>
    </location>
</feature>
<reference evidence="2 3" key="1">
    <citation type="journal article" date="2015" name="BMC Genomics">
        <title>Gene expression during zombie ant biting behavior reflects the complexity underlying fungal parasitic behavioral manipulation.</title>
        <authorList>
            <person name="de Bekker C."/>
            <person name="Ohm R.A."/>
            <person name="Loreto R.G."/>
            <person name="Sebastian A."/>
            <person name="Albert I."/>
            <person name="Merrow M."/>
            <person name="Brachmann A."/>
            <person name="Hughes D.P."/>
        </authorList>
    </citation>
    <scope>NUCLEOTIDE SEQUENCE [LARGE SCALE GENOMIC DNA]</scope>
    <source>
        <strain evidence="2 3">SC16a</strain>
    </source>
</reference>
<feature type="region of interest" description="Disordered" evidence="1">
    <location>
        <begin position="1"/>
        <end position="48"/>
    </location>
</feature>
<feature type="compositionally biased region" description="Low complexity" evidence="1">
    <location>
        <begin position="1752"/>
        <end position="1781"/>
    </location>
</feature>
<name>A0A2A9PE32_OPHUN</name>
<gene>
    <name evidence="2" type="ORF">XA68_11920</name>
</gene>
<feature type="compositionally biased region" description="Basic and acidic residues" evidence="1">
    <location>
        <begin position="1174"/>
        <end position="1188"/>
    </location>
</feature>
<feature type="region of interest" description="Disordered" evidence="1">
    <location>
        <begin position="74"/>
        <end position="105"/>
    </location>
</feature>
<accession>A0A2A9PE32</accession>
<feature type="region of interest" description="Disordered" evidence="1">
    <location>
        <begin position="4165"/>
        <end position="4185"/>
    </location>
</feature>
<evidence type="ECO:0000256" key="1">
    <source>
        <dbReference type="SAM" id="MobiDB-lite"/>
    </source>
</evidence>
<feature type="region of interest" description="Disordered" evidence="1">
    <location>
        <begin position="797"/>
        <end position="821"/>
    </location>
</feature>
<feature type="region of interest" description="Disordered" evidence="1">
    <location>
        <begin position="195"/>
        <end position="245"/>
    </location>
</feature>
<feature type="compositionally biased region" description="Polar residues" evidence="1">
    <location>
        <begin position="3602"/>
        <end position="3611"/>
    </location>
</feature>
<feature type="compositionally biased region" description="Polar residues" evidence="1">
    <location>
        <begin position="1986"/>
        <end position="1999"/>
    </location>
</feature>
<feature type="compositionally biased region" description="Basic and acidic residues" evidence="1">
    <location>
        <begin position="1108"/>
        <end position="1124"/>
    </location>
</feature>
<evidence type="ECO:0000313" key="2">
    <source>
        <dbReference type="EMBL" id="PFH59765.1"/>
    </source>
</evidence>
<feature type="region of interest" description="Disordered" evidence="1">
    <location>
        <begin position="3508"/>
        <end position="3537"/>
    </location>
</feature>
<evidence type="ECO:0000313" key="3">
    <source>
        <dbReference type="Proteomes" id="UP000037136"/>
    </source>
</evidence>
<dbReference type="EMBL" id="LAZP02000175">
    <property type="protein sequence ID" value="PFH59765.1"/>
    <property type="molecule type" value="Genomic_DNA"/>
</dbReference>
<feature type="compositionally biased region" description="Basic and acidic residues" evidence="1">
    <location>
        <begin position="1265"/>
        <end position="1274"/>
    </location>
</feature>
<feature type="region of interest" description="Disordered" evidence="1">
    <location>
        <begin position="1044"/>
        <end position="1439"/>
    </location>
</feature>
<sequence>MREPRRRSPDGSRRPARDWREREPLKSEGTRTRATPRSRSSSASSSASLLDISRHYPRAARLGAVLSTFFRAPSERTRRRRRRNHAAPRRGRVLSFGNNSSSSSVNSDLAYGTGYITRPRGHFDRSPRRDAADSFYTAAADPRRSKTDEEILNIGHRLSDFARKHNERDLRASGRSRSSGLSAVAAAATAAAATVGGGVLRRKRSGSTRRGFGSSAPHPRSSDGDSDWESASEDESSDAAGSELAYGSVVSQAGQPLSAPNRQASAVDPRLFGPVNSLHGLVTPRPFSDDESVLPAAQLRDFNRLRRAETEPAHKAPMREVRPVPTADPNRFDVDTVSTASFSQRTPRPAPVPLQQPVPKAPVPPKVFEAEKLDQDGRRESKESNYRSDRTFETAAGASVAALALGTALASERKSDSQDDRRTKSRHHSDAERRHHRTSPERLDRHRSDAERRHRHRSLERQERSERESKRKEQEADRERERRKSKRDSYSSSKRSEDQYSSSRRPEDQDSSSRRSEDQSRQKSSRHGDEVRLGKQRDITSDHARASEVPKRRHEDIVVEVEPEARGEKGSSRSGDSYRYEERRGDDGRAPRHVDDRGSRRGGSEDRHAREKAPIDPFQFQVCDQAVAAPKPSTSRTGRERFDDWSLASSKPDQRPSNKDSFDVRRTYEDQNMKRRDELSREETGSHRHRNEEERESRDVRDEARRAIAPAAVAAAVTSTIATEASRPRERRREEYSDDRSRKWEHEGSSRDPVQEEANRHYRETARAQKIAQEQSSSYPQESENFVADTWNENFSFGHPTIVNPPEEAESPYGAPDADVRIDNKIYPRDITRFRSIGGERGPTLFKSRDPSCERDRPLLNLVFPTPVSSRRSTPSPDASQRKDEGNRRTESPPQVEPAPGPASGSKGETTQPSTPKSVTWGNISTKRFEVESPEPRSDVENIDRNVSVPEERSRPLLDQSSRWGIIADAVTASSSEPENEPQTRNVDRASPSCEPRRVTPVGSGPVSKDESSVAAPPIPGPKPDRMPGGYADDIEFAATLAAGLEDSGFDPNIVINDPAYRRRDSPPGESEPNGDDWGRKSAVMKPQDYDEKVVTEPGQVLGEVETPEQHEHATADDWAEVPRRLSKKERRRLEKLERQSSDAVAPEAPRPVSAADSEPAADEEWTEVPKNLSNKEKKKLEKLEHQASDAVASSEAPSVVSSADAPRKLSKKEQRKLDKAKAQATKPPNDKQEPDIVSEPGQPTEVDQDDWEKPSRKKSHKSRKDREFDDETTHQVSVPTDAYDDLQTLRKAAPDDWETPSKHKKGRKRDSYGSPTPSVAPSEISVKRSSRSKQKGGNDDEANSSDEPPSRQKRSPFEDRDVSSVVSEPRYDERKHEKRGSKRRSSRHGDGGGDDDLDDDAKSAASAPGPSRRSKEPEKKSSGRFSSLFKSGASKDEAKKESFFDFAGTFGAGVGLAAAARPHATDSSTERERNALEAPVRAEEFEVLDPEIAPRAIKPAIDPQYGDLLPLPPSEPGSPREAPAGLPSLPESRPSTPPERSWRRGYLSHRRRRSMQETPIKSPSSTAIPISLRLSQRGSPNTPSSSTFRSLATESTAGSPEISSSKRRARHVSWDSSREMIPLCLLREPLNLPKQPQPQAAADKGLWRAELPAIPPSDSPSRESPASEFEDADEATVFEGCGLGTLGTGLRIDLNKEAAAADEVITGSADTTPKAESKPEFPTLPALDDGDQEESRQHEPDPVEAMSKNRSSYLLLSSSPSVGSSNSAGGESVVQSPSRSPRSKQLDTGGSSRVVVDDLTSADEHFSDAMEGQSEDASDEVVDLPALLGAQEQVADLQAEHEGTPEIGALPLSGEDEQLREASVTQLLETAEDRGERLDPSVASKTDINILLPEDAHEAAGEHVADVQAVYEVVPLVPADANREDLEPSQGESTAETLETAEEGDEEQQSPGEYGPSLFDIPFISIDSPSTDHDIADNNTHEPCSDDAVTQVSGQDLGNSADEVLTAHDGDAKQRDELDEQIGLAKAISNAPSLGESSLESSGPKEKPYTRKKLKQRGKKKKPSRPFETGQSSGAGSSRGEVVPAVKADDLPAVVEAESTEPGSVDASFDAAEATSDRMGALYDAPPIPADGSSDRADAPSHPVGSAFDLVDASSTPANAPLVPVEASSDLIAAPSTFAHVAPDRTTTTSDPIDSPTDLMDDPSDPVAPPHAVDALSEVEAPSDLIDVSSVPGDTSLDRVDTATNSRDALSIPADAPPDLVDALSDLNDALFDSADAPVNAPSTAIEALSTLQDEVNPAEPTRELFSVAGKGPAESAELVTEGVSSAAPDNQGTCVDFTLDAPSTAIEEQMASHGSIPHVSSMAAEQIVGSVERIVSDALSATTDDKVEVAEEIPIVARESSHQGLAQEGSRHGEVNSEADTNVLPLAVDDKAELAEPALINASSMAVKDVESGELLSMAPRESFHVGLGQDESNRGNAAPTAEHEAHPLPMGDEIAQAVSKPIGASPFAAEDAEESAKPVPIISRERSHMDSERKERKPDQDVSAVEPTSAEPPISSTTIPSEPVPADASSSQSMDNQLEPVEPVPNEAPSTVVEEPAGSTLREGQVAIQDQFDSGEPVPATMQDRSEPVESVTDEASFIALEDQPDSKHGKQVMTGDEMKEQCPQNIVIEEPDAASQPPKSTPIEVTARDAGRTKAKRRSKKDKRKNRGWPLHLNSEAEASPDREEAVVFSQTQAEDAPAADVDTGDRTARDENFESASKSSSGEDAPAPSEAPVRESAAEGEVVPAADDEMSVGIARDESLASLTGQVRGSVGVDTDQAVQAIVEDLGLSELTKTASKRLVPDAFNVPSSDEGWDSTLRDNQAHHTDMNQASHVIGQVLGSIDLSGAPVVRSAPEVGEPIAAKDEMEPGIARDECSTNLTGDDSVDASVGTHQAVHAAVAEVSGSPGLSEASVVQPIPQVGEPIAAEDEMEPEIARDECSAALTGDDSVNPSIGTYQAAITEASGPPELSEASVVQPIPEAEEPIAAEDEMEPKIARDAALTGDDSVNPSVGTHQAAITDALGSPELSEASVVQPIPEAEEPIAAEDEMEPKIARDAALTGDDSVNPSVGTHQAAITDALGSPELSGASVVQPIPEAEEPIVAEDGIRAGIARDECLTSMLGNDQDTHNVGVDQIRAMTPTSRPVRLSEASVIPPVPEAEATLAADAEMRDRMTSEAGFISTPFGQDSHNASIGQFLAQDSKAVGSTEDDGAKESQTFCPGESGEATESDVALETSPPAATSDRSAGAATESDVALETSPLADTRDRSVGADESPEANASSSVASQDADVMDSRSVSVRQSGEDWKPDEDAQDVVERDSQSGGMGEFGQAMAQDSAQLETLQDADAKDSQSIGMEESFHDMTQAEVLHEVSYHADSDDSPSVSVDEPAHATGRQSTPFEASEDVDAQGNPSVDLGESIRAMTQDSDLYEASRDADVNDNDVDMNEAVHVATQDLGPYEILEDAAGDASRGVARKESARGVAKDSSPSQFLQDDCVVDSPSVGMQESVKVDSQNPDVGGQRISYEPGKAIGQDSSPSQVLRDAAVMESSIVGMGEPVQVDSQDPSSPEVSDDIATRDSRSVGMQEQVQVIAQDQVPPGHVEDLTAKDSQMVVDEIDQAVTQYSSLSGDFPEVGTEDMGSIATEDVSHVRQRSATPEAVENLAARDAQTVEPAKFLTGEMTRHDVPGDLTAKDSRRVVEQVPELKQEQFESMAESASTVSKGIVPGIVDEAGGMVLDVDDTGRGATPSKEVLTREVNQRYKPVTASGKETAEVALAAGAVTGGVSFLAEKFGGSKKKRRAKGNFVDKRQRKEEDIFDDAALWESAHKKSLQAESGTSEEEYFWGGKEPTAKATKAKAAADVAVSENLVDTERARKEAKEKERRAEDDEESPVLGRNPPPEPVGLLRRESDADEPEGGLLEELAGAVKSRRSPSGLPAVQECPEAEAAAETARIDEGWPLRDSGIGAASPKPWATRRMMGSAQRDSGVHTGEEPEVKRGSPEPRVGPEPGAGSGAGTGAGTDPQRRVRRSGGGEVGRQGTKFRPESPGISAPPLRRMQRSASGDLRRFSNSNSNAAEQPDAGGRRGPTSSSTSSSSSSSISPPPPPIANEGRVRTMATDVLDGFGEGRVGSPLSPTRPHSMRRRQSMQVLELEARVDQLLAENRLLADGRARAEADLTARAAAAVAARDGELDSLRQSLHFLQAEVARLTEVNQGLASANAELAAKDTGVARQLEALGRSLIERDSELATSLADAASLRVSLEAAQDQVRRLQRAMLEAKTPDFLRLYDEDHFDGRCQRLSSHVRQWVIRFSKFSDMRPCRLTGEIEDEKTVDRLDNAMLDGTDVDGLLRDRVRRRDVFMAVTMNMIWEFVFTRYLFGMDREQRQKLKALERLLTDVGPAHAVRQWRAVTLTLLSRRDGFRDQRELDTEAVVQAVYQTLCRVLPPPINLEAQIQSQLRRVMREAVDLSVEMRTQRAEYVMLPPLQPQYDQDGQPAATFPFDVSTMTDPTSSESDAELEARAAVVRLVLFPLVVKKGDDDGLGDDNMVVSPAQVLVASDEQLRQVVAAAASSDAGGGASIAAAPSRVSLMTEHSVGAHS</sequence>
<feature type="compositionally biased region" description="Low complexity" evidence="1">
    <location>
        <begin position="3892"/>
        <end position="3901"/>
    </location>
</feature>
<feature type="compositionally biased region" description="Acidic residues" evidence="1">
    <location>
        <begin position="224"/>
        <end position="237"/>
    </location>
</feature>
<keyword evidence="3" id="KW-1185">Reference proteome</keyword>
<feature type="compositionally biased region" description="Low complexity" evidence="1">
    <location>
        <begin position="1189"/>
        <end position="1205"/>
    </location>
</feature>
<feature type="compositionally biased region" description="Basic and acidic residues" evidence="1">
    <location>
        <begin position="2526"/>
        <end position="2543"/>
    </location>
</feature>
<feature type="compositionally biased region" description="Basic residues" evidence="1">
    <location>
        <begin position="2697"/>
        <end position="2711"/>
    </location>
</feature>
<feature type="compositionally biased region" description="Basic and acidic residues" evidence="1">
    <location>
        <begin position="1971"/>
        <end position="1985"/>
    </location>
</feature>
<feature type="compositionally biased region" description="Basic and acidic residues" evidence="1">
    <location>
        <begin position="309"/>
        <end position="322"/>
    </location>
</feature>
<organism evidence="2 3">
    <name type="scientific">Ophiocordyceps unilateralis</name>
    <name type="common">Zombie-ant fungus</name>
    <name type="synonym">Torrubia unilateralis</name>
    <dbReference type="NCBI Taxonomy" id="268505"/>
    <lineage>
        <taxon>Eukaryota</taxon>
        <taxon>Fungi</taxon>
        <taxon>Dikarya</taxon>
        <taxon>Ascomycota</taxon>
        <taxon>Pezizomycotina</taxon>
        <taxon>Sordariomycetes</taxon>
        <taxon>Hypocreomycetidae</taxon>
        <taxon>Hypocreales</taxon>
        <taxon>Ophiocordycipitaceae</taxon>
        <taxon>Ophiocordyceps</taxon>
    </lineage>
</organism>
<dbReference type="Proteomes" id="UP000037136">
    <property type="component" value="Unassembled WGS sequence"/>
</dbReference>
<feature type="compositionally biased region" description="Polar residues" evidence="1">
    <location>
        <begin position="972"/>
        <end position="985"/>
    </location>
</feature>
<feature type="compositionally biased region" description="Low complexity" evidence="1">
    <location>
        <begin position="4128"/>
        <end position="4141"/>
    </location>
</feature>
<dbReference type="STRING" id="268505.A0A2A9PE32"/>
<dbReference type="PANTHER" id="PTHR40641:SF2">
    <property type="entry name" value="INVOLUCRIN REPEAT PROTEIN"/>
    <property type="match status" value="1"/>
</dbReference>
<feature type="compositionally biased region" description="Low complexity" evidence="1">
    <location>
        <begin position="2185"/>
        <end position="2199"/>
    </location>
</feature>
<feature type="region of interest" description="Disordered" evidence="1">
    <location>
        <begin position="3596"/>
        <end position="3625"/>
    </location>
</feature>
<feature type="compositionally biased region" description="Basic and acidic residues" evidence="1">
    <location>
        <begin position="652"/>
        <end position="706"/>
    </location>
</feature>
<feature type="compositionally biased region" description="Basic and acidic residues" evidence="1">
    <location>
        <begin position="4027"/>
        <end position="4042"/>
    </location>
</feature>
<feature type="compositionally biased region" description="Basic and acidic residues" evidence="1">
    <location>
        <begin position="2006"/>
        <end position="2017"/>
    </location>
</feature>
<feature type="compositionally biased region" description="Low complexity" evidence="1">
    <location>
        <begin position="3958"/>
        <end position="3967"/>
    </location>
</feature>
<feature type="region of interest" description="Disordered" evidence="1">
    <location>
        <begin position="3246"/>
        <end position="3484"/>
    </location>
</feature>
<feature type="compositionally biased region" description="Basic and acidic residues" evidence="1">
    <location>
        <begin position="1132"/>
        <end position="1141"/>
    </location>
</feature>
<feature type="compositionally biased region" description="Basic and acidic residues" evidence="1">
    <location>
        <begin position="880"/>
        <end position="891"/>
    </location>
</feature>
<feature type="compositionally biased region" description="Gly residues" evidence="1">
    <location>
        <begin position="4050"/>
        <end position="4060"/>
    </location>
</feature>
<evidence type="ECO:0008006" key="4">
    <source>
        <dbReference type="Google" id="ProtNLM"/>
    </source>
</evidence>
<feature type="compositionally biased region" description="Basic and acidic residues" evidence="1">
    <location>
        <begin position="459"/>
        <end position="482"/>
    </location>
</feature>
<feature type="compositionally biased region" description="Low complexity" evidence="1">
    <location>
        <begin position="2549"/>
        <end position="2564"/>
    </location>
</feature>
<feature type="compositionally biased region" description="Basic and acidic residues" evidence="1">
    <location>
        <begin position="3345"/>
        <end position="3363"/>
    </location>
</feature>
<feature type="compositionally biased region" description="Low complexity" evidence="1">
    <location>
        <begin position="707"/>
        <end position="725"/>
    </location>
</feature>
<feature type="compositionally biased region" description="Low complexity" evidence="1">
    <location>
        <begin position="2033"/>
        <end position="2043"/>
    </location>
</feature>
<feature type="region of interest" description="Disordered" evidence="1">
    <location>
        <begin position="2183"/>
        <end position="2257"/>
    </location>
</feature>
<dbReference type="InterPro" id="IPR053268">
    <property type="entry name" value="Woronin_anchor"/>
</dbReference>
<feature type="compositionally biased region" description="Acidic residues" evidence="1">
    <location>
        <begin position="1940"/>
        <end position="1949"/>
    </location>
</feature>
<feature type="compositionally biased region" description="Basic and acidic residues" evidence="1">
    <location>
        <begin position="3516"/>
        <end position="3525"/>
    </location>
</feature>